<evidence type="ECO:0000313" key="1">
    <source>
        <dbReference type="EMBL" id="CAD7691693.1"/>
    </source>
</evidence>
<proteinExistence type="predicted"/>
<keyword evidence="2" id="KW-1185">Reference proteome</keyword>
<reference evidence="1" key="1">
    <citation type="submission" date="2020-12" db="EMBL/GenBank/DDBJ databases">
        <authorList>
            <consortium name="Molecular Ecology Group"/>
        </authorList>
    </citation>
    <scope>NUCLEOTIDE SEQUENCE</scope>
    <source>
        <strain evidence="1">TBG_1078</strain>
    </source>
</reference>
<sequence>MKTNKHKQTNKQKTVFCSFSCFLLGPAPWTYPWLRLSLCPFCQEVSGFFGCF</sequence>
<dbReference type="AlphaFoldDB" id="A0A811ZSU9"/>
<name>A0A811ZSU9_NYCPR</name>
<dbReference type="Proteomes" id="UP000645828">
    <property type="component" value="Unassembled WGS sequence"/>
</dbReference>
<evidence type="ECO:0000313" key="2">
    <source>
        <dbReference type="Proteomes" id="UP000645828"/>
    </source>
</evidence>
<comment type="caution">
    <text evidence="1">The sequence shown here is derived from an EMBL/GenBank/DDBJ whole genome shotgun (WGS) entry which is preliminary data.</text>
</comment>
<protein>
    <submittedName>
        <fullName evidence="1">(raccoon dog) hypothetical protein</fullName>
    </submittedName>
</protein>
<dbReference type="EMBL" id="CAJHUB010000775">
    <property type="protein sequence ID" value="CAD7691693.1"/>
    <property type="molecule type" value="Genomic_DNA"/>
</dbReference>
<accession>A0A811ZSU9</accession>
<gene>
    <name evidence="1" type="ORF">NYPRO_LOCUS24487</name>
</gene>
<organism evidence="1 2">
    <name type="scientific">Nyctereutes procyonoides</name>
    <name type="common">Raccoon dog</name>
    <name type="synonym">Canis procyonoides</name>
    <dbReference type="NCBI Taxonomy" id="34880"/>
    <lineage>
        <taxon>Eukaryota</taxon>
        <taxon>Metazoa</taxon>
        <taxon>Chordata</taxon>
        <taxon>Craniata</taxon>
        <taxon>Vertebrata</taxon>
        <taxon>Euteleostomi</taxon>
        <taxon>Mammalia</taxon>
        <taxon>Eutheria</taxon>
        <taxon>Laurasiatheria</taxon>
        <taxon>Carnivora</taxon>
        <taxon>Caniformia</taxon>
        <taxon>Canidae</taxon>
        <taxon>Nyctereutes</taxon>
    </lineage>
</organism>